<organism evidence="1">
    <name type="scientific">Tuwongella immobilis</name>
    <dbReference type="NCBI Taxonomy" id="692036"/>
    <lineage>
        <taxon>Bacteria</taxon>
        <taxon>Pseudomonadati</taxon>
        <taxon>Planctomycetota</taxon>
        <taxon>Planctomycetia</taxon>
        <taxon>Gemmatales</taxon>
        <taxon>Gemmataceae</taxon>
        <taxon>Tuwongella</taxon>
    </lineage>
</organism>
<keyword evidence="2" id="KW-1185">Reference proteome</keyword>
<accession>A0A6C2YL34</accession>
<name>A0A6C2YL34_9BACT</name>
<gene>
    <name evidence="1" type="ORF">GMBLW1_16720</name>
</gene>
<proteinExistence type="predicted"/>
<dbReference type="AlphaFoldDB" id="A0A6C2YL34"/>
<dbReference type="Proteomes" id="UP000464378">
    <property type="component" value="Chromosome"/>
</dbReference>
<evidence type="ECO:0000313" key="1">
    <source>
        <dbReference type="EMBL" id="VIP02288.1"/>
    </source>
</evidence>
<sequence>MTTTMMMDRMTMPGTMTNQSMASGMPTMPQMMPNMVMVPRCSMKIVKCEGGIKIMAMCDDPTACTMMQNLCTMMAGGMCSLCCMMNGMMVCCCNLTMGACKLEMMNNGCCLTCTSGDDNCCAMIQSCGDCLMTCMESGCCCCMMIGGTPVCCCMC</sequence>
<dbReference type="EMBL" id="LR586016">
    <property type="protein sequence ID" value="VIP02288.1"/>
    <property type="molecule type" value="Genomic_DNA"/>
</dbReference>
<protein>
    <submittedName>
        <fullName evidence="1">Uncharacterized protein</fullName>
    </submittedName>
</protein>
<evidence type="ECO:0000313" key="2">
    <source>
        <dbReference type="Proteomes" id="UP000464378"/>
    </source>
</evidence>
<dbReference type="RefSeq" id="WP_162657478.1">
    <property type="nucleotide sequence ID" value="NZ_LR593887.1"/>
</dbReference>
<dbReference type="KEGG" id="tim:GMBLW1_16720"/>
<dbReference type="EMBL" id="LR593887">
    <property type="protein sequence ID" value="VTS00950.1"/>
    <property type="molecule type" value="Genomic_DNA"/>
</dbReference>
<dbReference type="InParanoid" id="A0A6C2YL34"/>
<reference evidence="1" key="1">
    <citation type="submission" date="2019-04" db="EMBL/GenBank/DDBJ databases">
        <authorList>
            <consortium name="Science for Life Laboratories"/>
        </authorList>
    </citation>
    <scope>NUCLEOTIDE SEQUENCE</scope>
    <source>
        <strain evidence="1">MBLW1</strain>
    </source>
</reference>